<feature type="compositionally biased region" description="Low complexity" evidence="1">
    <location>
        <begin position="401"/>
        <end position="450"/>
    </location>
</feature>
<sequence length="491" mass="50275">MPTLQQHRPREASPTVPCPRAQVVLAALAALALPRAAATISAHVMSGVRPSCIGFGDLAAGLAQLSTLHDFADEMLVASNRGSPGYNPCPPNAREAFGNVFDNPSDAKLYTNCPANADGLPCYIACSGSISLAQSGVYAPTTSCTAASFDVYIAAVPTLLANATANSLALPPFWFDELPPTRYLQAVRYSASDCGPASAARIEMFPIWDKCTQMAGKNVFIQSQVGNGSLTHRACTDAACSVGCVSQNVVSAAGSATSACVAAKDNVMTSVGVNTFVKLSGIFDAVKPTPPASPSTTASPAPRRGSTGSDKWGGSNSSWSSSRGSNSNSSATNSPIFIIVPIIAIIGAMVFITIGVRISRHFSRRRLAMQGRVSTRGRDIPMFTTTSAPTSPKPQTPASPTPAYKAPAYKAPAQTPAAPTAAGSSAGASSTAASTATASSGPQMVPVPSVFAPPAPYVPPEPASDSGADAVAGSNEYFAAGAGRYRRGHRI</sequence>
<evidence type="ECO:0000313" key="4">
    <source>
        <dbReference type="Proteomes" id="UP001527925"/>
    </source>
</evidence>
<feature type="compositionally biased region" description="Pro residues" evidence="1">
    <location>
        <begin position="391"/>
        <end position="400"/>
    </location>
</feature>
<keyword evidence="2" id="KW-1133">Transmembrane helix</keyword>
<comment type="caution">
    <text evidence="3">The sequence shown here is derived from an EMBL/GenBank/DDBJ whole genome shotgun (WGS) entry which is preliminary data.</text>
</comment>
<proteinExistence type="predicted"/>
<keyword evidence="2" id="KW-0472">Membrane</keyword>
<feature type="transmembrane region" description="Helical" evidence="2">
    <location>
        <begin position="336"/>
        <end position="356"/>
    </location>
</feature>
<feature type="compositionally biased region" description="Low complexity" evidence="1">
    <location>
        <begin position="294"/>
        <end position="330"/>
    </location>
</feature>
<protein>
    <submittedName>
        <fullName evidence="3">Uncharacterized protein</fullName>
    </submittedName>
</protein>
<reference evidence="3 4" key="1">
    <citation type="submission" date="2023-09" db="EMBL/GenBank/DDBJ databases">
        <title>Pangenome analysis of Batrachochytrium dendrobatidis and related Chytrids.</title>
        <authorList>
            <person name="Yacoub M.N."/>
            <person name="Stajich J.E."/>
            <person name="James T.Y."/>
        </authorList>
    </citation>
    <scope>NUCLEOTIDE SEQUENCE [LARGE SCALE GENOMIC DNA]</scope>
    <source>
        <strain evidence="3 4">JEL0888</strain>
    </source>
</reference>
<keyword evidence="2" id="KW-0812">Transmembrane</keyword>
<evidence type="ECO:0000256" key="1">
    <source>
        <dbReference type="SAM" id="MobiDB-lite"/>
    </source>
</evidence>
<feature type="compositionally biased region" description="Pro residues" evidence="1">
    <location>
        <begin position="451"/>
        <end position="462"/>
    </location>
</feature>
<dbReference type="Proteomes" id="UP001527925">
    <property type="component" value="Unassembled WGS sequence"/>
</dbReference>
<feature type="region of interest" description="Disordered" evidence="1">
    <location>
        <begin position="289"/>
        <end position="330"/>
    </location>
</feature>
<keyword evidence="4" id="KW-1185">Reference proteome</keyword>
<accession>A0ABR4N747</accession>
<evidence type="ECO:0000313" key="3">
    <source>
        <dbReference type="EMBL" id="KAL2915275.1"/>
    </source>
</evidence>
<organism evidence="3 4">
    <name type="scientific">Polyrhizophydium stewartii</name>
    <dbReference type="NCBI Taxonomy" id="2732419"/>
    <lineage>
        <taxon>Eukaryota</taxon>
        <taxon>Fungi</taxon>
        <taxon>Fungi incertae sedis</taxon>
        <taxon>Chytridiomycota</taxon>
        <taxon>Chytridiomycota incertae sedis</taxon>
        <taxon>Chytridiomycetes</taxon>
        <taxon>Rhizophydiales</taxon>
        <taxon>Rhizophydiales incertae sedis</taxon>
        <taxon>Polyrhizophydium</taxon>
    </lineage>
</organism>
<dbReference type="EMBL" id="JADGIZ020000025">
    <property type="protein sequence ID" value="KAL2915275.1"/>
    <property type="molecule type" value="Genomic_DNA"/>
</dbReference>
<name>A0ABR4N747_9FUNG</name>
<feature type="region of interest" description="Disordered" evidence="1">
    <location>
        <begin position="378"/>
        <end position="470"/>
    </location>
</feature>
<evidence type="ECO:0000256" key="2">
    <source>
        <dbReference type="SAM" id="Phobius"/>
    </source>
</evidence>
<gene>
    <name evidence="3" type="ORF">HK105_205140</name>
</gene>